<evidence type="ECO:0000313" key="2">
    <source>
        <dbReference type="Proteomes" id="UP000232003"/>
    </source>
</evidence>
<organism evidence="1 2">
    <name type="scientific">Nostoc flagelliforme CCNUN1</name>
    <dbReference type="NCBI Taxonomy" id="2038116"/>
    <lineage>
        <taxon>Bacteria</taxon>
        <taxon>Bacillati</taxon>
        <taxon>Cyanobacteriota</taxon>
        <taxon>Cyanophyceae</taxon>
        <taxon>Nostocales</taxon>
        <taxon>Nostocaceae</taxon>
        <taxon>Nostoc</taxon>
    </lineage>
</organism>
<dbReference type="EMBL" id="CP024785">
    <property type="protein sequence ID" value="AUB38780.1"/>
    <property type="molecule type" value="Genomic_DNA"/>
</dbReference>
<proteinExistence type="predicted"/>
<gene>
    <name evidence="1" type="ORF">COO91_04755</name>
</gene>
<name>A0A2K8STW1_9NOSO</name>
<reference evidence="1 2" key="1">
    <citation type="submission" date="2017-11" db="EMBL/GenBank/DDBJ databases">
        <title>Complete genome of a free-living desiccation-tolerant cyanobacterium and its photosynthetic adaptation to extreme terrestrial habitat.</title>
        <authorList>
            <person name="Shang J."/>
        </authorList>
    </citation>
    <scope>NUCLEOTIDE SEQUENCE [LARGE SCALE GENOMIC DNA]</scope>
    <source>
        <strain evidence="1 2">CCNUN1</strain>
    </source>
</reference>
<evidence type="ECO:0000313" key="1">
    <source>
        <dbReference type="EMBL" id="AUB38780.1"/>
    </source>
</evidence>
<sequence length="55" mass="6057">MIHCKLPSQLYILILGAIALPIDFKSLQQNSNILLPAADLTAAIAQNYIFILFVT</sequence>
<dbReference type="AlphaFoldDB" id="A0A2K8STW1"/>
<dbReference type="RefSeq" id="WP_157816558.1">
    <property type="nucleotide sequence ID" value="NZ_CAWNNC010000001.1"/>
</dbReference>
<dbReference type="Proteomes" id="UP000232003">
    <property type="component" value="Chromosome"/>
</dbReference>
<accession>A0A2K8STW1</accession>
<keyword evidence="2" id="KW-1185">Reference proteome</keyword>
<protein>
    <submittedName>
        <fullName evidence="1">Uncharacterized protein</fullName>
    </submittedName>
</protein>
<dbReference type="KEGG" id="nfl:COO91_04755"/>